<protein>
    <submittedName>
        <fullName evidence="1">Uncharacterized protein</fullName>
    </submittedName>
</protein>
<evidence type="ECO:0000313" key="2">
    <source>
        <dbReference type="Proteomes" id="UP000190951"/>
    </source>
</evidence>
<reference evidence="1 2" key="1">
    <citation type="submission" date="2022-04" db="EMBL/GenBank/DDBJ databases">
        <title>Genome sequence of C. roseum typestrain.</title>
        <authorList>
            <person name="Poehlein A."/>
            <person name="Schoch T."/>
            <person name="Duerre P."/>
            <person name="Daniel R."/>
        </authorList>
    </citation>
    <scope>NUCLEOTIDE SEQUENCE [LARGE SCALE GENOMIC DNA]</scope>
    <source>
        <strain evidence="1 2">DSM 7320</strain>
    </source>
</reference>
<keyword evidence="2" id="KW-1185">Reference proteome</keyword>
<dbReference type="STRING" id="84029.CROST_35440"/>
<dbReference type="EMBL" id="CP096983">
    <property type="protein sequence ID" value="URZ11533.1"/>
    <property type="molecule type" value="Genomic_DNA"/>
</dbReference>
<name>A0A1S8ME16_9CLOT</name>
<evidence type="ECO:0000313" key="1">
    <source>
        <dbReference type="EMBL" id="URZ11533.1"/>
    </source>
</evidence>
<dbReference type="KEGG" id="crw:CROST_022500"/>
<gene>
    <name evidence="1" type="ORF">CROST_022500</name>
</gene>
<dbReference type="AlphaFoldDB" id="A0A1S8ME16"/>
<organism evidence="1 2">
    <name type="scientific">Clostridium felsineum</name>
    <dbReference type="NCBI Taxonomy" id="36839"/>
    <lineage>
        <taxon>Bacteria</taxon>
        <taxon>Bacillati</taxon>
        <taxon>Bacillota</taxon>
        <taxon>Clostridia</taxon>
        <taxon>Eubacteriales</taxon>
        <taxon>Clostridiaceae</taxon>
        <taxon>Clostridium</taxon>
    </lineage>
</organism>
<dbReference type="Proteomes" id="UP000190951">
    <property type="component" value="Chromosome"/>
</dbReference>
<sequence>MSENYDKELCEEHHKVINDKLDLHNLRLNEHSDRLKKLETRSSAVDEKVENLCEQLKNLVSTLKWGFGILVTITLFVLGYLIKIK</sequence>
<dbReference type="Pfam" id="PF10779">
    <property type="entry name" value="XhlA"/>
    <property type="match status" value="1"/>
</dbReference>
<dbReference type="InterPro" id="IPR019715">
    <property type="entry name" value="Haemolysin_XhlA"/>
</dbReference>
<proteinExistence type="predicted"/>
<dbReference type="RefSeq" id="WP_077832836.1">
    <property type="nucleotide sequence ID" value="NZ_CP096983.1"/>
</dbReference>
<accession>A0A1S8ME16</accession>